<dbReference type="Proteomes" id="UP001151760">
    <property type="component" value="Unassembled WGS sequence"/>
</dbReference>
<feature type="compositionally biased region" description="Pro residues" evidence="5">
    <location>
        <begin position="1334"/>
        <end position="1345"/>
    </location>
</feature>
<protein>
    <submittedName>
        <fullName evidence="7">Retrovirus-related pol polyprotein from transposon TNT 1-94</fullName>
    </submittedName>
</protein>
<feature type="coiled-coil region" evidence="4">
    <location>
        <begin position="16"/>
        <end position="57"/>
    </location>
</feature>
<name>A0ABQ5FX70_9ASTR</name>
<feature type="coiled-coil region" evidence="4">
    <location>
        <begin position="2393"/>
        <end position="2427"/>
    </location>
</feature>
<feature type="coiled-coil region" evidence="4">
    <location>
        <begin position="312"/>
        <end position="339"/>
    </location>
</feature>
<keyword evidence="2" id="KW-0479">Metal-binding</keyword>
<dbReference type="InterPro" id="IPR054722">
    <property type="entry name" value="PolX-like_BBD"/>
</dbReference>
<dbReference type="InterPro" id="IPR025724">
    <property type="entry name" value="GAG-pre-integrase_dom"/>
</dbReference>
<feature type="compositionally biased region" description="Basic and acidic residues" evidence="5">
    <location>
        <begin position="714"/>
        <end position="726"/>
    </location>
</feature>
<dbReference type="CDD" id="cd09272">
    <property type="entry name" value="RNase_HI_RT_Ty1"/>
    <property type="match status" value="1"/>
</dbReference>
<evidence type="ECO:0000256" key="3">
    <source>
        <dbReference type="ARBA" id="ARBA00022801"/>
    </source>
</evidence>
<dbReference type="Pfam" id="PF13976">
    <property type="entry name" value="gag_pre-integrs"/>
    <property type="match status" value="1"/>
</dbReference>
<keyword evidence="3" id="KW-0378">Hydrolase</keyword>
<evidence type="ECO:0000259" key="6">
    <source>
        <dbReference type="PROSITE" id="PS50994"/>
    </source>
</evidence>
<dbReference type="Gene3D" id="3.30.420.10">
    <property type="entry name" value="Ribonuclease H-like superfamily/Ribonuclease H"/>
    <property type="match status" value="1"/>
</dbReference>
<dbReference type="PANTHER" id="PTHR42648">
    <property type="entry name" value="TRANSPOSASE, PUTATIVE-RELATED"/>
    <property type="match status" value="1"/>
</dbReference>
<sequence length="2739" mass="308988">MDDQMRMLIQNRNKTEENLKKELHSFKLQLKSTMENNKIIEETVTTLKQEFKQKESKFLTDFSNLKHLNDKLENKLHSQDQSIQTVHMMLKPTQVYDQKTKTALGSQNPFYLRQAKKAQPALYDGDELLKPHHVPVIVSTSEEELELAEATRNKLHVKMNDSVCVEKRVNITPPNYSKENFMATFTPQTQLTPEQVFWSLDLAKRKAEELKANATPLPVLPPATVYPPNTPAHLVPRKLPTTSQVNIGLYVITQLFWDFEKTCKKRITPTGITEGERGFEQTKRCYLTEVIPFFNLLKEHFEGIQKSLVTEVRAMKAVFENLEAEVDQNETDLQSREIKRKNLLITNENLVAECLSKDVFYTVTDSVLNVSRFSDMHDAFTSAQKRIADLESENFNLRNKIQNDDHDSMIKHFSKLEVEHFNLQLKYQNLKERFGNKKPVTSSDAPSFDSLFVIGKLNEQIQNPIFDLKALVSHNKDLTAMLNALHDLNECFREENAKVKQHYKELYDLIKIMRAKTIDQNNSLLSEIEHLKDQLKENSKCVTIPDCKPKVLAPSRYPIDVEPIPPRLKKNLEVHLHYIERLKENVETLCEIVKDAKVERPLDTSLASAYRYTKHSQELLEYVIGTCPKDFGPRNKQNASTNSLRKKGVTFVEPHETSTHNTPPQVEHQKINSTNIPGIPSTGVKGASAASRSKPRSNTKKDRTLPAKSALKQVEAHSRMNKSNEKHKNRVDSSISYKRTVINSNSNTSCKTCNKCLISVNHDQCVVRSEMCVKQSSATKVWRVKQVKQVWKATGKLFTTIGHQWRPTGRLLPLGDQWPLTRNTPPKVLPTKQWKPTGRLLPLGRQCPLVRSTALKSDCLPADPQETIAPVVQIVLWYLDSGCSKHMTGDRSRLRNFVKKFIGTVRFGNDHFGAIMGYGDYVIGDSVISRVYYVEGLGHNLFSVGQFCDSDLEVAFRKHTCFVRDLDGVDLIKGSRGTNLYTISVEDMMRSSPICLLSKASKNKSWLWHRRLNHLNFGTLNDLARKDLVRGLPRLKFEKDHLCSACQLGKSRKATHKPKTINTITEVLHTLHMDLCGPLRVQSINGKKYILVIVDDYSRFTWVKFLRSKDETPAFVINLLKQLQVGLNKTVRFVRTDNGTEFVNKDLTDFYESVGITHEKTVSRTPQQNGVVERWNRTLVEAARTMLIFSKDPLFLWAEAVALAYRLHHVYRLKKALYGSKQAPRAWYDTLSKFLLAQGFSKGVVDPTLFIRKTSKHTFHVQIYFDDIIFASTDPKDCDHFSNEMSSKFQMSMMGQISFFLGLHVPPTNKDLELLFQPMFDEYFETPTGDHQMPPVPAVPPPVIPTGPSVSISFDNDEPSGSHSSSSSAYQSSLVHHGVATEHSFEVNPFAATEHEPFVNVFAPDPNSEASSSGTLTIPTPNQSTQPHEHLRKWTDSHPLDNIIGNPSRPVSTRKQLATDALWCFYNSVLSKVEPKNFKSVVTEDCWFQAMQDEIHEFDRLDVWELVPPPDCAMIIALKWIYKVKLDEYESFAPVARLEAIRIFLANAASKNMTVYQMDVKTAFLNGELKEEVYVSQPEGFVDPDRPHHVYRLKKALYKLKQAPRRHSRSKHIDIRHHFIREQVEKGVVELYFVRTEYQLADIFTKALPRERFEFILPRLGMKNIMADVNAPVEQAPALAPPTRTDEQILPRIRWVPIGKSNCYLDAEKSQSNPIYKIAFWDTICYDRTDGGYKCQLDEQWFNLTKDTLRDALQITPVNNNKAFSSPPTQDTLINFVNGLGYPKEVKHLSNVVTNDMFQPWRALTTIINLCLTGKTSGFERPRAPVLQILWGVINRAHIDYAERMWEEFTQSIHTFTEDKKNLAQHTQGKKKATLIVIPSVRFTKLIIFHLQCKHKFHPRPESPLHLPTEEPILGYLKFSAKGTKREVFGMPIPNELITDDIRGADYYNAYLKKVAKHHRYLAGEEVSDPDSPAPKPAKSTKSKITKQTKPVAPKAATKKPQPAPTKPKEKKRKQDKETTEATPPAKRTKAGKVAKKRTLKRSQQVVDEVVNEGIPLTEPGFGDLEADTQRVIEESLKDAHGAHRGPLPPVVFREPDTGKYQPLPEVEGKGKEKVGAEQAARVLLNLQTPKKKSPTEQYIFQRRTSAPTEPSGHDESSSLYAELGLTESDTESDEEVPPVVKSGAPDEGQAGPNPGIQDEGQAGPNPGNDTVVLQTSIKSLVFIAVTKPNNTDAAATDATVNHTGQWMKSSPPLHTLTFRRILSDVDDFFPVIPEEPASSTGTLSSLQHLAKDFSFGDQFFNDKPSEANNEKTTADTEAESMVSVTIHQDTSVIPPMTSPVIDLVSVPDSPTVHRTLPTTTAATATTTTIMTTVPLPPQPQQVSSDSILLNRLGELVQHIADLVDANQALEERLDKHGSRLYKLENQDIPNQVSKAVDEIITDAIDWAMNAPLRERFRDLPEADMKEILHNRMWESKSYQAHEDHITLYEDLEKSMARDNRDQLLSDLAEARKKKRQGSPKTPSGSPPHPPPPLPPPTGPSGTSGASGASGSSQSPPPPPPPSNTQRGQSKGTEAPSSSKTAASAEYTALTMTDTTIKPSISPIPEELHMGDDSTADEQAYSSSGEDVGRDHIPMVNLRQSWWKPITEDKPATPEPAWSIPSSDLTIPTNNWASALKSTYTPLPENSLLAQIGDMATFMDWYCKKQGISELTQKDLEGPAYEIIKVFHLDVVLLDSDVK</sequence>
<keyword evidence="1" id="KW-0645">Protease</keyword>
<evidence type="ECO:0000313" key="7">
    <source>
        <dbReference type="EMBL" id="GJT67952.1"/>
    </source>
</evidence>
<reference evidence="7" key="1">
    <citation type="journal article" date="2022" name="Int. J. Mol. Sci.">
        <title>Draft Genome of Tanacetum Coccineum: Genomic Comparison of Closely Related Tanacetum-Family Plants.</title>
        <authorList>
            <person name="Yamashiro T."/>
            <person name="Shiraishi A."/>
            <person name="Nakayama K."/>
            <person name="Satake H."/>
        </authorList>
    </citation>
    <scope>NUCLEOTIDE SEQUENCE</scope>
</reference>
<dbReference type="Pfam" id="PF00665">
    <property type="entry name" value="rve"/>
    <property type="match status" value="1"/>
</dbReference>
<feature type="compositionally biased region" description="Polar residues" evidence="5">
    <location>
        <begin position="1408"/>
        <end position="1426"/>
    </location>
</feature>
<evidence type="ECO:0000256" key="5">
    <source>
        <dbReference type="SAM" id="MobiDB-lite"/>
    </source>
</evidence>
<evidence type="ECO:0000313" key="8">
    <source>
        <dbReference type="Proteomes" id="UP001151760"/>
    </source>
</evidence>
<dbReference type="EMBL" id="BQNB010017854">
    <property type="protein sequence ID" value="GJT67952.1"/>
    <property type="molecule type" value="Genomic_DNA"/>
</dbReference>
<evidence type="ECO:0000256" key="4">
    <source>
        <dbReference type="SAM" id="Coils"/>
    </source>
</evidence>
<gene>
    <name evidence="7" type="ORF">Tco_1019432</name>
</gene>
<feature type="compositionally biased region" description="Basic residues" evidence="5">
    <location>
        <begin position="2027"/>
        <end position="2040"/>
    </location>
</feature>
<accession>A0ABQ5FX70</accession>
<evidence type="ECO:0000256" key="2">
    <source>
        <dbReference type="ARBA" id="ARBA00022723"/>
    </source>
</evidence>
<feature type="region of interest" description="Disordered" evidence="5">
    <location>
        <begin position="1405"/>
        <end position="1431"/>
    </location>
</feature>
<feature type="coiled-coil region" evidence="4">
    <location>
        <begin position="380"/>
        <end position="433"/>
    </location>
</feature>
<comment type="caution">
    <text evidence="7">The sequence shown here is derived from an EMBL/GenBank/DDBJ whole genome shotgun (WGS) entry which is preliminary data.</text>
</comment>
<dbReference type="Pfam" id="PF22936">
    <property type="entry name" value="Pol_BBD"/>
    <property type="match status" value="1"/>
</dbReference>
<feature type="region of interest" description="Disordered" evidence="5">
    <location>
        <begin position="1964"/>
        <end position="2040"/>
    </location>
</feature>
<dbReference type="InterPro" id="IPR012337">
    <property type="entry name" value="RNaseH-like_sf"/>
</dbReference>
<feature type="compositionally biased region" description="Basic and acidic residues" evidence="5">
    <location>
        <begin position="2107"/>
        <end position="2116"/>
    </location>
</feature>
<dbReference type="PANTHER" id="PTHR42648:SF18">
    <property type="entry name" value="RETROTRANSPOSON, UNCLASSIFIED-LIKE PROTEIN"/>
    <property type="match status" value="1"/>
</dbReference>
<feature type="region of interest" description="Disordered" evidence="5">
    <location>
        <begin position="1326"/>
        <end position="1369"/>
    </location>
</feature>
<keyword evidence="8" id="KW-1185">Reference proteome</keyword>
<dbReference type="Pfam" id="PF07727">
    <property type="entry name" value="RVT_2"/>
    <property type="match status" value="2"/>
</dbReference>
<dbReference type="PROSITE" id="PS50994">
    <property type="entry name" value="INTEGRASE"/>
    <property type="match status" value="1"/>
</dbReference>
<feature type="compositionally biased region" description="Pro residues" evidence="5">
    <location>
        <begin position="2525"/>
        <end position="2539"/>
    </location>
</feature>
<dbReference type="InterPro" id="IPR001584">
    <property type="entry name" value="Integrase_cat-core"/>
</dbReference>
<proteinExistence type="predicted"/>
<feature type="compositionally biased region" description="Polar residues" evidence="5">
    <location>
        <begin position="2590"/>
        <end position="2599"/>
    </location>
</feature>
<feature type="domain" description="Integrase catalytic" evidence="6">
    <location>
        <begin position="1054"/>
        <end position="1232"/>
    </location>
</feature>
<feature type="region of interest" description="Disordered" evidence="5">
    <location>
        <begin position="2512"/>
        <end position="2632"/>
    </location>
</feature>
<feature type="region of interest" description="Disordered" evidence="5">
    <location>
        <begin position="2078"/>
        <end position="2212"/>
    </location>
</feature>
<evidence type="ECO:0000256" key="1">
    <source>
        <dbReference type="ARBA" id="ARBA00022670"/>
    </source>
</evidence>
<feature type="compositionally biased region" description="Low complexity" evidence="5">
    <location>
        <begin position="2540"/>
        <end position="2554"/>
    </location>
</feature>
<reference evidence="7" key="2">
    <citation type="submission" date="2022-01" db="EMBL/GenBank/DDBJ databases">
        <authorList>
            <person name="Yamashiro T."/>
            <person name="Shiraishi A."/>
            <person name="Satake H."/>
            <person name="Nakayama K."/>
        </authorList>
    </citation>
    <scope>NUCLEOTIDE SEQUENCE</scope>
</reference>
<dbReference type="InterPro" id="IPR039537">
    <property type="entry name" value="Retrotran_Ty1/copia-like"/>
</dbReference>
<dbReference type="InterPro" id="IPR036397">
    <property type="entry name" value="RNaseH_sf"/>
</dbReference>
<feature type="region of interest" description="Disordered" evidence="5">
    <location>
        <begin position="652"/>
        <end position="731"/>
    </location>
</feature>
<keyword evidence="4" id="KW-0175">Coiled coil</keyword>
<feature type="compositionally biased region" description="Low complexity" evidence="5">
    <location>
        <begin position="1988"/>
        <end position="2001"/>
    </location>
</feature>
<feature type="compositionally biased region" description="Polar residues" evidence="5">
    <location>
        <begin position="2564"/>
        <end position="2582"/>
    </location>
</feature>
<organism evidence="7 8">
    <name type="scientific">Tanacetum coccineum</name>
    <dbReference type="NCBI Taxonomy" id="301880"/>
    <lineage>
        <taxon>Eukaryota</taxon>
        <taxon>Viridiplantae</taxon>
        <taxon>Streptophyta</taxon>
        <taxon>Embryophyta</taxon>
        <taxon>Tracheophyta</taxon>
        <taxon>Spermatophyta</taxon>
        <taxon>Magnoliopsida</taxon>
        <taxon>eudicotyledons</taxon>
        <taxon>Gunneridae</taxon>
        <taxon>Pentapetalae</taxon>
        <taxon>asterids</taxon>
        <taxon>campanulids</taxon>
        <taxon>Asterales</taxon>
        <taxon>Asteraceae</taxon>
        <taxon>Asteroideae</taxon>
        <taxon>Anthemideae</taxon>
        <taxon>Anthemidinae</taxon>
        <taxon>Tanacetum</taxon>
    </lineage>
</organism>
<feature type="compositionally biased region" description="Polar residues" evidence="5">
    <location>
        <begin position="2136"/>
        <end position="2149"/>
    </location>
</feature>
<dbReference type="InterPro" id="IPR013103">
    <property type="entry name" value="RVT_2"/>
</dbReference>
<dbReference type="SUPFAM" id="SSF53098">
    <property type="entry name" value="Ribonuclease H-like"/>
    <property type="match status" value="1"/>
</dbReference>